<reference evidence="1 2" key="1">
    <citation type="submission" date="2021-01" db="EMBL/GenBank/DDBJ databases">
        <title>Complete genome sequence of Erwinia rhapontici MAFF 311153.</title>
        <authorList>
            <person name="Morohoshi T."/>
            <person name="Someya N."/>
        </authorList>
    </citation>
    <scope>NUCLEOTIDE SEQUENCE [LARGE SCALE GENOMIC DNA]</scope>
    <source>
        <strain evidence="1 2">MAFF 311153</strain>
    </source>
</reference>
<dbReference type="Pfam" id="PF11162">
    <property type="entry name" value="DUF2946"/>
    <property type="match status" value="1"/>
</dbReference>
<accession>A0ABM7N5N5</accession>
<sequence>MSLISFSAPRNRLAAWLGLLAILLLFIAPVISKSLEQTRGSNSMMMMHHGMAMDMSEMPDMHHDMDATSTSATKQEHHPMSMMDDSACGYCVLLVHLPLDLMTLPLLWSTLQAATQPDVPLFQPVVARFVPRFFHPRAPPLFLTARFK</sequence>
<evidence type="ECO:0008006" key="3">
    <source>
        <dbReference type="Google" id="ProtNLM"/>
    </source>
</evidence>
<name>A0ABM7N5N5_ERWRD</name>
<gene>
    <name evidence="1" type="ORF">ERHA53_39830</name>
</gene>
<protein>
    <recommendedName>
        <fullName evidence="3">DUF2946 family protein</fullName>
    </recommendedName>
</protein>
<keyword evidence="2" id="KW-1185">Reference proteome</keyword>
<dbReference type="Proteomes" id="UP000677515">
    <property type="component" value="Chromosome"/>
</dbReference>
<dbReference type="InterPro" id="IPR021333">
    <property type="entry name" value="DUF2946"/>
</dbReference>
<dbReference type="EMBL" id="AP024329">
    <property type="protein sequence ID" value="BCQ36640.1"/>
    <property type="molecule type" value="Genomic_DNA"/>
</dbReference>
<evidence type="ECO:0000313" key="1">
    <source>
        <dbReference type="EMBL" id="BCQ36640.1"/>
    </source>
</evidence>
<evidence type="ECO:0000313" key="2">
    <source>
        <dbReference type="Proteomes" id="UP000677515"/>
    </source>
</evidence>
<proteinExistence type="predicted"/>
<organism evidence="1 2">
    <name type="scientific">Erwinia rhapontici</name>
    <name type="common">Pectobacterium rhapontici</name>
    <dbReference type="NCBI Taxonomy" id="55212"/>
    <lineage>
        <taxon>Bacteria</taxon>
        <taxon>Pseudomonadati</taxon>
        <taxon>Pseudomonadota</taxon>
        <taxon>Gammaproteobacteria</taxon>
        <taxon>Enterobacterales</taxon>
        <taxon>Erwiniaceae</taxon>
        <taxon>Erwinia</taxon>
    </lineage>
</organism>
<dbReference type="RefSeq" id="WP_212815689.1">
    <property type="nucleotide sequence ID" value="NZ_AP024329.1"/>
</dbReference>